<evidence type="ECO:0000313" key="2">
    <source>
        <dbReference type="EMBL" id="EMC99399.1"/>
    </source>
</evidence>
<dbReference type="Proteomes" id="UP000011761">
    <property type="component" value="Unassembled WGS sequence"/>
</dbReference>
<dbReference type="PANTHER" id="PTHR39472">
    <property type="entry name" value="EXPRESSED PROTEIN"/>
    <property type="match status" value="1"/>
</dbReference>
<protein>
    <submittedName>
        <fullName evidence="2">Uncharacterized protein</fullName>
    </submittedName>
</protein>
<dbReference type="OMA" id="ITHQRWQ"/>
<sequence length="138" mass="16416">TVTSLQSALSTAHRRLAALETQSREHEKLQTLYESTLAEATDRIRQYCFEQQNHIIALHQHYDDLIRQSREETLEAHITHQRWQESLSRLSGQLREAFKSREQERRPWVGKLRAMREENKVLRRMAGWEPLPPDSEEE</sequence>
<gene>
    <name evidence="2" type="ORF">BAUCODRAFT_48494</name>
</gene>
<dbReference type="KEGG" id="bcom:BAUCODRAFT_48494"/>
<evidence type="ECO:0000313" key="3">
    <source>
        <dbReference type="Proteomes" id="UP000011761"/>
    </source>
</evidence>
<dbReference type="GeneID" id="19114798"/>
<dbReference type="STRING" id="717646.M2NJ31"/>
<dbReference type="HOGENOM" id="CLU_1859942_0_0_1"/>
<dbReference type="AlphaFoldDB" id="M2NJ31"/>
<feature type="coiled-coil region" evidence="1">
    <location>
        <begin position="2"/>
        <end position="29"/>
    </location>
</feature>
<dbReference type="PANTHER" id="PTHR39472:SF1">
    <property type="entry name" value="EXPRESSED PROTEIN"/>
    <property type="match status" value="1"/>
</dbReference>
<dbReference type="RefSeq" id="XP_007673656.1">
    <property type="nucleotide sequence ID" value="XM_007675466.1"/>
</dbReference>
<name>M2NJ31_BAUPA</name>
<feature type="non-terminal residue" evidence="2">
    <location>
        <position position="138"/>
    </location>
</feature>
<keyword evidence="1" id="KW-0175">Coiled coil</keyword>
<feature type="non-terminal residue" evidence="2">
    <location>
        <position position="1"/>
    </location>
</feature>
<reference evidence="2 3" key="1">
    <citation type="journal article" date="2012" name="PLoS Pathog.">
        <title>Diverse lifestyles and strategies of plant pathogenesis encoded in the genomes of eighteen Dothideomycetes fungi.</title>
        <authorList>
            <person name="Ohm R.A."/>
            <person name="Feau N."/>
            <person name="Henrissat B."/>
            <person name="Schoch C.L."/>
            <person name="Horwitz B.A."/>
            <person name="Barry K.W."/>
            <person name="Condon B.J."/>
            <person name="Copeland A.C."/>
            <person name="Dhillon B."/>
            <person name="Glaser F."/>
            <person name="Hesse C.N."/>
            <person name="Kosti I."/>
            <person name="LaButti K."/>
            <person name="Lindquist E.A."/>
            <person name="Lucas S."/>
            <person name="Salamov A.A."/>
            <person name="Bradshaw R.E."/>
            <person name="Ciuffetti L."/>
            <person name="Hamelin R.C."/>
            <person name="Kema G.H.J."/>
            <person name="Lawrence C."/>
            <person name="Scott J.A."/>
            <person name="Spatafora J.W."/>
            <person name="Turgeon B.G."/>
            <person name="de Wit P.J.G.M."/>
            <person name="Zhong S."/>
            <person name="Goodwin S.B."/>
            <person name="Grigoriev I.V."/>
        </authorList>
    </citation>
    <scope>NUCLEOTIDE SEQUENCE [LARGE SCALE GENOMIC DNA]</scope>
    <source>
        <strain evidence="2 3">UAMH 10762</strain>
    </source>
</reference>
<organism evidence="2 3">
    <name type="scientific">Baudoinia panamericana (strain UAMH 10762)</name>
    <name type="common">Angels' share fungus</name>
    <name type="synonym">Baudoinia compniacensis (strain UAMH 10762)</name>
    <dbReference type="NCBI Taxonomy" id="717646"/>
    <lineage>
        <taxon>Eukaryota</taxon>
        <taxon>Fungi</taxon>
        <taxon>Dikarya</taxon>
        <taxon>Ascomycota</taxon>
        <taxon>Pezizomycotina</taxon>
        <taxon>Dothideomycetes</taxon>
        <taxon>Dothideomycetidae</taxon>
        <taxon>Mycosphaerellales</taxon>
        <taxon>Teratosphaeriaceae</taxon>
        <taxon>Baudoinia</taxon>
    </lineage>
</organism>
<evidence type="ECO:0000256" key="1">
    <source>
        <dbReference type="SAM" id="Coils"/>
    </source>
</evidence>
<dbReference type="OrthoDB" id="21214at2759"/>
<accession>M2NJ31</accession>
<dbReference type="EMBL" id="KB445552">
    <property type="protein sequence ID" value="EMC99399.1"/>
    <property type="molecule type" value="Genomic_DNA"/>
</dbReference>
<dbReference type="eggNOG" id="ENOG502S1AV">
    <property type="taxonomic scope" value="Eukaryota"/>
</dbReference>
<proteinExistence type="predicted"/>
<keyword evidence="3" id="KW-1185">Reference proteome</keyword>